<protein>
    <recommendedName>
        <fullName evidence="1">HTH cro/C1-type domain-containing protein</fullName>
    </recommendedName>
</protein>
<dbReference type="GO" id="GO:0003677">
    <property type="term" value="F:DNA binding"/>
    <property type="evidence" value="ECO:0007669"/>
    <property type="project" value="InterPro"/>
</dbReference>
<dbReference type="CDD" id="cd00093">
    <property type="entry name" value="HTH_XRE"/>
    <property type="match status" value="1"/>
</dbReference>
<dbReference type="GeneID" id="301137643"/>
<dbReference type="PANTHER" id="PTHR37038">
    <property type="entry name" value="TRANSCRIPTIONAL REGULATOR-RELATED"/>
    <property type="match status" value="1"/>
</dbReference>
<dbReference type="Proteomes" id="UP000036867">
    <property type="component" value="Unassembled WGS sequence"/>
</dbReference>
<gene>
    <name evidence="2" type="ORF">AMD00_16235</name>
</gene>
<dbReference type="PROSITE" id="PS50943">
    <property type="entry name" value="HTH_CROC1"/>
    <property type="match status" value="1"/>
</dbReference>
<dbReference type="InterPro" id="IPR011990">
    <property type="entry name" value="TPR-like_helical_dom_sf"/>
</dbReference>
<sequence length="431" mass="51140">MQNIGRIIKSERIKQNMKQKVLAEDICSTSYLSKIENGNKSPSPEVLNDLIARLQINLNYFSQENEEQIMANLYENYKSIVLTRNEQAAKDKVNHYMNFEIRFDEPKNFYYYNLYLFRLFLVSKQPLDEIEHFLTAFYAMEENLDNRQSFIYNVNANIYHFRKSNYIKALSYLESSINLLPSIQLEDWERADYYYILALNYYSLNQNLNALNYAKKSSAIYESLGYFARSVDCKTLIAATYIQNGHYASAEQILEDTSLFCHQHQLQQFESLLSQNMGFIFALQGHAKKAITFYKKSYNAKTEPLSILITIHSIIKEYSKLNQEDYVRKWCEKGLDLIKENELTDTTTTYLYHFEIFKMKHQLIPFEEKLIANAIDHFQRINDIKNVQKYAILLGNLLYEHHEYKKAASYFQRSTEAMYQLKYINKWEDLT</sequence>
<comment type="caution">
    <text evidence="2">The sequence shown here is derived from an EMBL/GenBank/DDBJ whole genome shotgun (WGS) entry which is preliminary data.</text>
</comment>
<dbReference type="SMART" id="SM00530">
    <property type="entry name" value="HTH_XRE"/>
    <property type="match status" value="1"/>
</dbReference>
<dbReference type="InterPro" id="IPR053163">
    <property type="entry name" value="HTH-type_regulator_Rgg"/>
</dbReference>
<dbReference type="InterPro" id="IPR001387">
    <property type="entry name" value="Cro/C1-type_HTH"/>
</dbReference>
<dbReference type="AlphaFoldDB" id="A0A0M0LFZ8"/>
<reference evidence="3" key="1">
    <citation type="submission" date="2015-08" db="EMBL/GenBank/DDBJ databases">
        <title>Fjat-10028 dsm 16317.</title>
        <authorList>
            <person name="Liu B."/>
            <person name="Wang J."/>
            <person name="Zhu Y."/>
            <person name="Liu G."/>
            <person name="Chen Q."/>
            <person name="Chen Z."/>
            <person name="Lan J."/>
            <person name="Che J."/>
            <person name="Ge C."/>
            <person name="Shi H."/>
            <person name="Pan Z."/>
            <person name="Liu X."/>
        </authorList>
    </citation>
    <scope>NUCLEOTIDE SEQUENCE [LARGE SCALE GENOMIC DNA]</scope>
    <source>
        <strain evidence="3">DSM 16317</strain>
    </source>
</reference>
<dbReference type="SUPFAM" id="SSF47413">
    <property type="entry name" value="lambda repressor-like DNA-binding domains"/>
    <property type="match status" value="1"/>
</dbReference>
<dbReference type="PANTHER" id="PTHR37038:SF14">
    <property type="entry name" value="TRANSCRIPTIONAL ACTIVATOR"/>
    <property type="match status" value="1"/>
</dbReference>
<organism evidence="2 3">
    <name type="scientific">Viridibacillus arvi</name>
    <dbReference type="NCBI Taxonomy" id="263475"/>
    <lineage>
        <taxon>Bacteria</taxon>
        <taxon>Bacillati</taxon>
        <taxon>Bacillota</taxon>
        <taxon>Bacilli</taxon>
        <taxon>Bacillales</taxon>
        <taxon>Caryophanaceae</taxon>
        <taxon>Viridibacillus</taxon>
    </lineage>
</organism>
<accession>A0A0M0LFZ8</accession>
<proteinExistence type="predicted"/>
<name>A0A0M0LFZ8_9BACL</name>
<evidence type="ECO:0000259" key="1">
    <source>
        <dbReference type="PROSITE" id="PS50943"/>
    </source>
</evidence>
<keyword evidence="3" id="KW-1185">Reference proteome</keyword>
<dbReference type="SUPFAM" id="SSF48452">
    <property type="entry name" value="TPR-like"/>
    <property type="match status" value="1"/>
</dbReference>
<evidence type="ECO:0000313" key="3">
    <source>
        <dbReference type="Proteomes" id="UP000036867"/>
    </source>
</evidence>
<dbReference type="Gene3D" id="1.10.260.40">
    <property type="entry name" value="lambda repressor-like DNA-binding domains"/>
    <property type="match status" value="1"/>
</dbReference>
<dbReference type="PATRIC" id="fig|263475.3.peg.4527"/>
<dbReference type="Pfam" id="PF01381">
    <property type="entry name" value="HTH_3"/>
    <property type="match status" value="1"/>
</dbReference>
<evidence type="ECO:0000313" key="2">
    <source>
        <dbReference type="EMBL" id="KOO49862.1"/>
    </source>
</evidence>
<dbReference type="InterPro" id="IPR010982">
    <property type="entry name" value="Lambda_DNA-bd_dom_sf"/>
</dbReference>
<dbReference type="EMBL" id="LILB01000005">
    <property type="protein sequence ID" value="KOO49862.1"/>
    <property type="molecule type" value="Genomic_DNA"/>
</dbReference>
<dbReference type="Gene3D" id="1.25.40.10">
    <property type="entry name" value="Tetratricopeptide repeat domain"/>
    <property type="match status" value="1"/>
</dbReference>
<dbReference type="STRING" id="263475.AMD00_16235"/>
<dbReference type="RefSeq" id="WP_053418035.1">
    <property type="nucleotide sequence ID" value="NZ_LILB01000005.1"/>
</dbReference>
<feature type="domain" description="HTH cro/C1-type" evidence="1">
    <location>
        <begin position="8"/>
        <end position="61"/>
    </location>
</feature>